<feature type="region of interest" description="Disordered" evidence="1">
    <location>
        <begin position="113"/>
        <end position="150"/>
    </location>
</feature>
<gene>
    <name evidence="2" type="ORF">BCR35DRAFT_299875</name>
</gene>
<feature type="compositionally biased region" description="Low complexity" evidence="1">
    <location>
        <begin position="113"/>
        <end position="136"/>
    </location>
</feature>
<feature type="compositionally biased region" description="Low complexity" evidence="1">
    <location>
        <begin position="321"/>
        <end position="358"/>
    </location>
</feature>
<reference evidence="2 3" key="1">
    <citation type="submission" date="2016-07" db="EMBL/GenBank/DDBJ databases">
        <title>Pervasive Adenine N6-methylation of Active Genes in Fungi.</title>
        <authorList>
            <consortium name="DOE Joint Genome Institute"/>
            <person name="Mondo S.J."/>
            <person name="Dannebaum R.O."/>
            <person name="Kuo R.C."/>
            <person name="Labutti K."/>
            <person name="Haridas S."/>
            <person name="Kuo A."/>
            <person name="Salamov A."/>
            <person name="Ahrendt S.R."/>
            <person name="Lipzen A."/>
            <person name="Sullivan W."/>
            <person name="Andreopoulos W.B."/>
            <person name="Clum A."/>
            <person name="Lindquist E."/>
            <person name="Daum C."/>
            <person name="Ramamoorthy G.K."/>
            <person name="Gryganskyi A."/>
            <person name="Culley D."/>
            <person name="Magnuson J.K."/>
            <person name="James T.Y."/>
            <person name="O'Malley M.A."/>
            <person name="Stajich J.E."/>
            <person name="Spatafora J.W."/>
            <person name="Visel A."/>
            <person name="Grigoriev I.V."/>
        </authorList>
    </citation>
    <scope>NUCLEOTIDE SEQUENCE [LARGE SCALE GENOMIC DNA]</scope>
    <source>
        <strain evidence="2 3">62-1032</strain>
    </source>
</reference>
<comment type="caution">
    <text evidence="2">The sequence shown here is derived from an EMBL/GenBank/DDBJ whole genome shotgun (WGS) entry which is preliminary data.</text>
</comment>
<evidence type="ECO:0000313" key="3">
    <source>
        <dbReference type="Proteomes" id="UP000193467"/>
    </source>
</evidence>
<dbReference type="Proteomes" id="UP000193467">
    <property type="component" value="Unassembled WGS sequence"/>
</dbReference>
<keyword evidence="3" id="KW-1185">Reference proteome</keyword>
<dbReference type="OrthoDB" id="2590746at2759"/>
<feature type="region of interest" description="Disordered" evidence="1">
    <location>
        <begin position="284"/>
        <end position="358"/>
    </location>
</feature>
<dbReference type="AlphaFoldDB" id="A0A1Y2G0W3"/>
<dbReference type="EMBL" id="MCGR01000004">
    <property type="protein sequence ID" value="ORY90272.1"/>
    <property type="molecule type" value="Genomic_DNA"/>
</dbReference>
<protein>
    <submittedName>
        <fullName evidence="2">Uncharacterized protein</fullName>
    </submittedName>
</protein>
<evidence type="ECO:0000256" key="1">
    <source>
        <dbReference type="SAM" id="MobiDB-lite"/>
    </source>
</evidence>
<evidence type="ECO:0000313" key="2">
    <source>
        <dbReference type="EMBL" id="ORY90272.1"/>
    </source>
</evidence>
<proteinExistence type="predicted"/>
<accession>A0A1Y2G0W3</accession>
<organism evidence="2 3">
    <name type="scientific">Leucosporidium creatinivorum</name>
    <dbReference type="NCBI Taxonomy" id="106004"/>
    <lineage>
        <taxon>Eukaryota</taxon>
        <taxon>Fungi</taxon>
        <taxon>Dikarya</taxon>
        <taxon>Basidiomycota</taxon>
        <taxon>Pucciniomycotina</taxon>
        <taxon>Microbotryomycetes</taxon>
        <taxon>Leucosporidiales</taxon>
        <taxon>Leucosporidium</taxon>
    </lineage>
</organism>
<dbReference type="InParanoid" id="A0A1Y2G0W3"/>
<name>A0A1Y2G0W3_9BASI</name>
<sequence>MSNMATAVCSDTRGVRDASSAPDTLVIVRPPTLQHSLALQVQLIHPHAPEVIKSSAPPPRRKMTPLYSLHHHAHRSTHVSDAASDEKVAKFIKRGIEVPDLAILDLVQANDHPLPTSSAPSSPPASTVSSSPPSSLNRVDTDCTSSDSKRPSLIRKLRNLAFQQSAPSSAEVSSTPPKPPASSFEGILAFGLAHALPISRLPTLSLDPTPSPSYTFVIGKWLRDTSEGAANEIGGAVTFEWRREEPRRRVRGRSGTMVSMLARDESPIPTPPASPQLRPTVVHRDSLSVPGTPPLIQHRRASSTPNTDIPERPHLTSAFQSFDLSSTSPTPSLLAPSSRSRSSSISSDPSSALPASEPPSQVWNLYLSPSPSSPSSTRYRLATLSPTPSHPRLVAHVSVPPLPADFPEEKVGMSVEEVEECLSVLCLWLVVKESAGAEGKACADGGWWKRRGSK</sequence>